<dbReference type="PATRIC" id="fig|866895.3.peg.1842"/>
<proteinExistence type="predicted"/>
<organism evidence="2 3">
    <name type="scientific">Halobacillus halophilus (strain ATCC 35676 / DSM 2266 / JCM 20832 / KCTC 3685 / LMG 17431 / NBRC 102448 / NCIMB 2269)</name>
    <name type="common">Sporosarcina halophila</name>
    <dbReference type="NCBI Taxonomy" id="866895"/>
    <lineage>
        <taxon>Bacteria</taxon>
        <taxon>Bacillati</taxon>
        <taxon>Bacillota</taxon>
        <taxon>Bacilli</taxon>
        <taxon>Bacillales</taxon>
        <taxon>Bacillaceae</taxon>
        <taxon>Halobacillus</taxon>
    </lineage>
</organism>
<dbReference type="HOGENOM" id="CLU_2935109_0_0_9"/>
<accession>I0JM02</accession>
<dbReference type="EMBL" id="HE717023">
    <property type="protein sequence ID" value="CCG45172.1"/>
    <property type="molecule type" value="Genomic_DNA"/>
</dbReference>
<dbReference type="RefSeq" id="WP_014643065.1">
    <property type="nucleotide sequence ID" value="NC_017668.1"/>
</dbReference>
<keyword evidence="1" id="KW-0472">Membrane</keyword>
<keyword evidence="3" id="KW-1185">Reference proteome</keyword>
<dbReference type="KEGG" id="hhd:HBHAL_2824"/>
<feature type="transmembrane region" description="Helical" evidence="1">
    <location>
        <begin position="12"/>
        <end position="29"/>
    </location>
</feature>
<dbReference type="AlphaFoldDB" id="I0JM02"/>
<name>I0JM02_HALH3</name>
<dbReference type="eggNOG" id="ENOG50304ME">
    <property type="taxonomic scope" value="Bacteria"/>
</dbReference>
<gene>
    <name evidence="2" type="ordered locus">HBHAL_2824</name>
</gene>
<reference evidence="2 3" key="1">
    <citation type="journal article" date="2013" name="Environ. Microbiol.">
        <title>Chloride and organic osmolytes: a hybrid strategy to cope with elevated salinities by the moderately halophilic, chloride-dependent bacterium Halobacillus halophilus.</title>
        <authorList>
            <person name="Saum S.H."/>
            <person name="Pfeiffer F."/>
            <person name="Palm P."/>
            <person name="Rampp M."/>
            <person name="Schuster S.C."/>
            <person name="Muller V."/>
            <person name="Oesterhelt D."/>
        </authorList>
    </citation>
    <scope>NUCLEOTIDE SEQUENCE [LARGE SCALE GENOMIC DNA]</scope>
    <source>
        <strain evidence="3">ATCC 35676 / DSM 2266 / JCM 20832 / KCTC 3685 / LMG 17431 / NBRC 102448 / NCIMB 2269</strain>
    </source>
</reference>
<dbReference type="Proteomes" id="UP000007397">
    <property type="component" value="Chromosome"/>
</dbReference>
<protein>
    <submittedName>
        <fullName evidence="2">Uncharacterized protein</fullName>
    </submittedName>
</protein>
<sequence>MNLLKNFQMNMGVLAFFVILSFISVGFAIGQENFWLAGFFFLLGFIIMSFGLRLKRKLNA</sequence>
<keyword evidence="1" id="KW-1133">Transmembrane helix</keyword>
<feature type="transmembrane region" description="Helical" evidence="1">
    <location>
        <begin position="35"/>
        <end position="54"/>
    </location>
</feature>
<evidence type="ECO:0000313" key="3">
    <source>
        <dbReference type="Proteomes" id="UP000007397"/>
    </source>
</evidence>
<evidence type="ECO:0000256" key="1">
    <source>
        <dbReference type="SAM" id="Phobius"/>
    </source>
</evidence>
<evidence type="ECO:0000313" key="2">
    <source>
        <dbReference type="EMBL" id="CCG45172.1"/>
    </source>
</evidence>
<keyword evidence="1" id="KW-0812">Transmembrane</keyword>